<dbReference type="GO" id="GO:0051607">
    <property type="term" value="P:defense response to virus"/>
    <property type="evidence" value="ECO:0007669"/>
    <property type="project" value="UniProtKB-KW"/>
</dbReference>
<sequence>MSSPWGKIAVPDPVNLQDIMSEELARDLQEKENKKCSPPEPTKDEFEILPELLEEDELLKSDEEIARMLQQQFDKEYDDNLKRSEQKFNGASKVAISFSNYRRAPLNLDFDSESEPEELEDIRDKKDWDRFDTVMREFHSIPACGYKKENGNMVTKHDVNMSGRKNVCKMMSFPPEFETGDGAGFDMKISNKVFNSLKMHSKHEQSKKHKMHDKREDRETAIFGIDAKTRIILYKMINNELLDRVNGVISIGKEAVVLHADTNPDYPECPLPKECAIKVFKTTLSEYKQRDKYIRDDYRFKDRFGKTSGKISTLKLVQLWAEKEMHNLNRLQSAGVLCPEVVALKKHVLVMSFIGNHNKAAPKLKDAVLDDVKIMMAYEQIMEFMKVMYNDCNLIHADFSEYNILWYNDNCYVIDVSQAVEPSHENAFHFLYRDCENISNFFFKRDVPNVISPDQLFKNITGYDYADKIALSELQESTKMKPHLVYKPGVESNYNFDNAWEKSKTGLLPGQCSSGIEDLNLSEPVKA</sequence>
<evidence type="ECO:0000256" key="15">
    <source>
        <dbReference type="ARBA" id="ARBA00022842"/>
    </source>
</evidence>
<evidence type="ECO:0000259" key="23">
    <source>
        <dbReference type="SMART" id="SM00090"/>
    </source>
</evidence>
<dbReference type="InterPro" id="IPR018934">
    <property type="entry name" value="RIO_dom"/>
</dbReference>
<gene>
    <name evidence="24" type="ORF">QE152_g38770</name>
</gene>
<proteinExistence type="inferred from homology"/>
<evidence type="ECO:0000256" key="9">
    <source>
        <dbReference type="ARBA" id="ARBA00022588"/>
    </source>
</evidence>
<comment type="catalytic activity">
    <reaction evidence="18 22">
        <text>L-threonyl-[protein] + ATP = O-phospho-L-threonyl-[protein] + ADP + H(+)</text>
        <dbReference type="Rhea" id="RHEA:46608"/>
        <dbReference type="Rhea" id="RHEA-COMP:11060"/>
        <dbReference type="Rhea" id="RHEA-COMP:11605"/>
        <dbReference type="ChEBI" id="CHEBI:15378"/>
        <dbReference type="ChEBI" id="CHEBI:30013"/>
        <dbReference type="ChEBI" id="CHEBI:30616"/>
        <dbReference type="ChEBI" id="CHEBI:61977"/>
        <dbReference type="ChEBI" id="CHEBI:456216"/>
        <dbReference type="EC" id="2.7.11.1"/>
    </reaction>
</comment>
<dbReference type="FunFam" id="3.30.200.20:FF:000200">
    <property type="entry name" value="Serine/threonine-protein kinase RIO3"/>
    <property type="match status" value="1"/>
</dbReference>
<evidence type="ECO:0000256" key="2">
    <source>
        <dbReference type="ARBA" id="ARBA00004496"/>
    </source>
</evidence>
<dbReference type="InterPro" id="IPR011009">
    <property type="entry name" value="Kinase-like_dom_sf"/>
</dbReference>
<evidence type="ECO:0000256" key="17">
    <source>
        <dbReference type="ARBA" id="ARBA00023118"/>
    </source>
</evidence>
<evidence type="ECO:0000256" key="5">
    <source>
        <dbReference type="ARBA" id="ARBA00022490"/>
    </source>
</evidence>
<comment type="catalytic activity">
    <reaction evidence="19 22">
        <text>L-seryl-[protein] + ATP = O-phospho-L-seryl-[protein] + ADP + H(+)</text>
        <dbReference type="Rhea" id="RHEA:17989"/>
        <dbReference type="Rhea" id="RHEA-COMP:9863"/>
        <dbReference type="Rhea" id="RHEA-COMP:11604"/>
        <dbReference type="ChEBI" id="CHEBI:15378"/>
        <dbReference type="ChEBI" id="CHEBI:29999"/>
        <dbReference type="ChEBI" id="CHEBI:30616"/>
        <dbReference type="ChEBI" id="CHEBI:83421"/>
        <dbReference type="ChEBI" id="CHEBI:456216"/>
        <dbReference type="EC" id="2.7.11.1"/>
    </reaction>
</comment>
<accession>A0AAW1HWM7</accession>
<evidence type="ECO:0000256" key="21">
    <source>
        <dbReference type="ARBA" id="ARBA00068351"/>
    </source>
</evidence>
<keyword evidence="16" id="KW-0391">Immunity</keyword>
<dbReference type="Proteomes" id="UP001458880">
    <property type="component" value="Unassembled WGS sequence"/>
</dbReference>
<dbReference type="GO" id="GO:0005524">
    <property type="term" value="F:ATP binding"/>
    <property type="evidence" value="ECO:0007669"/>
    <property type="project" value="UniProtKB-UniRule"/>
</dbReference>
<dbReference type="GO" id="GO:0042254">
    <property type="term" value="P:ribosome biogenesis"/>
    <property type="evidence" value="ECO:0007669"/>
    <property type="project" value="UniProtKB-KW"/>
</dbReference>
<keyword evidence="7 22" id="KW-0723">Serine/threonine-protein kinase</keyword>
<dbReference type="InterPro" id="IPR017406">
    <property type="entry name" value="Ser/Thr_kinase_Rio3"/>
</dbReference>
<evidence type="ECO:0000256" key="18">
    <source>
        <dbReference type="ARBA" id="ARBA00047899"/>
    </source>
</evidence>
<dbReference type="Pfam" id="PF01163">
    <property type="entry name" value="RIO1"/>
    <property type="match status" value="1"/>
</dbReference>
<keyword evidence="12 22" id="KW-0547">Nucleotide-binding</keyword>
<keyword evidence="17" id="KW-0051">Antiviral defense</keyword>
<reference evidence="24 25" key="1">
    <citation type="journal article" date="2024" name="BMC Genomics">
        <title>De novo assembly and annotation of Popillia japonica's genome with initial clues to its potential as an invasive pest.</title>
        <authorList>
            <person name="Cucini C."/>
            <person name="Boschi S."/>
            <person name="Funari R."/>
            <person name="Cardaioli E."/>
            <person name="Iannotti N."/>
            <person name="Marturano G."/>
            <person name="Paoli F."/>
            <person name="Bruttini M."/>
            <person name="Carapelli A."/>
            <person name="Frati F."/>
            <person name="Nardi F."/>
        </authorList>
    </citation>
    <scope>NUCLEOTIDE SEQUENCE [LARGE SCALE GENOMIC DNA]</scope>
    <source>
        <strain evidence="24">DMR45628</strain>
    </source>
</reference>
<dbReference type="GO" id="GO:0045087">
    <property type="term" value="P:innate immune response"/>
    <property type="evidence" value="ECO:0007669"/>
    <property type="project" value="UniProtKB-KW"/>
</dbReference>
<keyword evidence="13 22" id="KW-0418">Kinase</keyword>
<dbReference type="PROSITE" id="PS01245">
    <property type="entry name" value="RIO1"/>
    <property type="match status" value="1"/>
</dbReference>
<evidence type="ECO:0000256" key="1">
    <source>
        <dbReference type="ARBA" id="ARBA00001946"/>
    </source>
</evidence>
<evidence type="ECO:0000256" key="6">
    <source>
        <dbReference type="ARBA" id="ARBA00022517"/>
    </source>
</evidence>
<evidence type="ECO:0000256" key="7">
    <source>
        <dbReference type="ARBA" id="ARBA00022527"/>
    </source>
</evidence>
<evidence type="ECO:0000256" key="11">
    <source>
        <dbReference type="ARBA" id="ARBA00022723"/>
    </source>
</evidence>
<evidence type="ECO:0000256" key="14">
    <source>
        <dbReference type="ARBA" id="ARBA00022840"/>
    </source>
</evidence>
<keyword evidence="5" id="KW-0963">Cytoplasm</keyword>
<evidence type="ECO:0000256" key="19">
    <source>
        <dbReference type="ARBA" id="ARBA00048679"/>
    </source>
</evidence>
<evidence type="ECO:0000256" key="12">
    <source>
        <dbReference type="ARBA" id="ARBA00022741"/>
    </source>
</evidence>
<keyword evidence="14" id="KW-0067">ATP-binding</keyword>
<comment type="subunit">
    <text evidence="20">Interacts with CASP10. Interacts with IRF3; RIOK3 probably mediates the interaction of TBK1 with IRF3. Associated with 40S pre-ribosomal particles.</text>
</comment>
<comment type="cofactor">
    <cofactor evidence="1 22">
        <name>Mg(2+)</name>
        <dbReference type="ChEBI" id="CHEBI:18420"/>
    </cofactor>
</comment>
<evidence type="ECO:0000256" key="10">
    <source>
        <dbReference type="ARBA" id="ARBA00022679"/>
    </source>
</evidence>
<keyword evidence="9" id="KW-0399">Innate immunity</keyword>
<dbReference type="PIRSF" id="PIRSF038146">
    <property type="entry name" value="Ser/Thr_PK_RIO3"/>
    <property type="match status" value="1"/>
</dbReference>
<feature type="domain" description="RIO kinase" evidence="23">
    <location>
        <begin position="214"/>
        <end position="462"/>
    </location>
</feature>
<dbReference type="GO" id="GO:0005737">
    <property type="term" value="C:cytoplasm"/>
    <property type="evidence" value="ECO:0007669"/>
    <property type="project" value="UniProtKB-SubCell"/>
</dbReference>
<evidence type="ECO:0000256" key="3">
    <source>
        <dbReference type="ARBA" id="ARBA00009196"/>
    </source>
</evidence>
<comment type="subcellular location">
    <subcellularLocation>
        <location evidence="2">Cytoplasm</location>
    </subcellularLocation>
</comment>
<dbReference type="InterPro" id="IPR000687">
    <property type="entry name" value="RIO_kinase"/>
</dbReference>
<evidence type="ECO:0000256" key="13">
    <source>
        <dbReference type="ARBA" id="ARBA00022777"/>
    </source>
</evidence>
<dbReference type="Gene3D" id="3.30.200.20">
    <property type="entry name" value="Phosphorylase Kinase, domain 1"/>
    <property type="match status" value="1"/>
</dbReference>
<dbReference type="Gene3D" id="1.10.510.10">
    <property type="entry name" value="Transferase(Phosphotransferase) domain 1"/>
    <property type="match status" value="1"/>
</dbReference>
<dbReference type="EMBL" id="JASPKY010000862">
    <property type="protein sequence ID" value="KAK9680856.1"/>
    <property type="molecule type" value="Genomic_DNA"/>
</dbReference>
<comment type="caution">
    <text evidence="24">The sequence shown here is derived from an EMBL/GenBank/DDBJ whole genome shotgun (WGS) entry which is preliminary data.</text>
</comment>
<dbReference type="InterPro" id="IPR018935">
    <property type="entry name" value="RIO_kinase_CS"/>
</dbReference>
<dbReference type="EC" id="2.7.11.1" evidence="4 22"/>
<keyword evidence="11 22" id="KW-0479">Metal-binding</keyword>
<evidence type="ECO:0000313" key="24">
    <source>
        <dbReference type="EMBL" id="KAK9680856.1"/>
    </source>
</evidence>
<protein>
    <recommendedName>
        <fullName evidence="21 22">Serine/threonine-protein kinase RIO3</fullName>
        <ecNumber evidence="4 22">2.7.11.1</ecNumber>
    </recommendedName>
</protein>
<comment type="similarity">
    <text evidence="3 22">Belongs to the protein kinase superfamily. RIO-type Ser/Thr kinase family.</text>
</comment>
<dbReference type="GO" id="GO:0046872">
    <property type="term" value="F:metal ion binding"/>
    <property type="evidence" value="ECO:0007669"/>
    <property type="project" value="UniProtKB-UniRule"/>
</dbReference>
<evidence type="ECO:0000256" key="8">
    <source>
        <dbReference type="ARBA" id="ARBA00022553"/>
    </source>
</evidence>
<keyword evidence="25" id="KW-1185">Reference proteome</keyword>
<dbReference type="GO" id="GO:0004674">
    <property type="term" value="F:protein serine/threonine kinase activity"/>
    <property type="evidence" value="ECO:0007669"/>
    <property type="project" value="UniProtKB-UniRule"/>
</dbReference>
<evidence type="ECO:0000313" key="25">
    <source>
        <dbReference type="Proteomes" id="UP001458880"/>
    </source>
</evidence>
<evidence type="ECO:0000256" key="16">
    <source>
        <dbReference type="ARBA" id="ARBA00022859"/>
    </source>
</evidence>
<keyword evidence="15 22" id="KW-0460">Magnesium</keyword>
<dbReference type="SUPFAM" id="SSF56112">
    <property type="entry name" value="Protein kinase-like (PK-like)"/>
    <property type="match status" value="1"/>
</dbReference>
<evidence type="ECO:0000256" key="20">
    <source>
        <dbReference type="ARBA" id="ARBA00064322"/>
    </source>
</evidence>
<dbReference type="InterPro" id="IPR051272">
    <property type="entry name" value="RIO-type_Ser/Thr_kinase"/>
</dbReference>
<keyword evidence="8" id="KW-0597">Phosphoprotein</keyword>
<dbReference type="SMART" id="SM00090">
    <property type="entry name" value="RIO"/>
    <property type="match status" value="1"/>
</dbReference>
<name>A0AAW1HWM7_POPJA</name>
<evidence type="ECO:0000256" key="22">
    <source>
        <dbReference type="PIRNR" id="PIRNR038146"/>
    </source>
</evidence>
<keyword evidence="6" id="KW-0690">Ribosome biogenesis</keyword>
<dbReference type="PANTHER" id="PTHR45723">
    <property type="entry name" value="SERINE/THREONINE-PROTEIN KINASE RIO1"/>
    <property type="match status" value="1"/>
</dbReference>
<dbReference type="AlphaFoldDB" id="A0AAW1HWM7"/>
<keyword evidence="10 22" id="KW-0808">Transferase</keyword>
<evidence type="ECO:0000256" key="4">
    <source>
        <dbReference type="ARBA" id="ARBA00012513"/>
    </source>
</evidence>
<organism evidence="24 25">
    <name type="scientific">Popillia japonica</name>
    <name type="common">Japanese beetle</name>
    <dbReference type="NCBI Taxonomy" id="7064"/>
    <lineage>
        <taxon>Eukaryota</taxon>
        <taxon>Metazoa</taxon>
        <taxon>Ecdysozoa</taxon>
        <taxon>Arthropoda</taxon>
        <taxon>Hexapoda</taxon>
        <taxon>Insecta</taxon>
        <taxon>Pterygota</taxon>
        <taxon>Neoptera</taxon>
        <taxon>Endopterygota</taxon>
        <taxon>Coleoptera</taxon>
        <taxon>Polyphaga</taxon>
        <taxon>Scarabaeiformia</taxon>
        <taxon>Scarabaeidae</taxon>
        <taxon>Rutelinae</taxon>
        <taxon>Popillia</taxon>
    </lineage>
</organism>